<name>A0A8H7PUE2_MORIS</name>
<feature type="compositionally biased region" description="Polar residues" evidence="1">
    <location>
        <begin position="1"/>
        <end position="21"/>
    </location>
</feature>
<dbReference type="OrthoDB" id="10381446at2759"/>
<dbReference type="Proteomes" id="UP000654370">
    <property type="component" value="Unassembled WGS sequence"/>
</dbReference>
<accession>A0A8H7PUE2</accession>
<feature type="region of interest" description="Disordered" evidence="1">
    <location>
        <begin position="47"/>
        <end position="75"/>
    </location>
</feature>
<dbReference type="AlphaFoldDB" id="A0A8H7PUE2"/>
<proteinExistence type="predicted"/>
<evidence type="ECO:0000256" key="1">
    <source>
        <dbReference type="SAM" id="MobiDB-lite"/>
    </source>
</evidence>
<dbReference type="EMBL" id="JAEPQZ010000006">
    <property type="protein sequence ID" value="KAG2180085.1"/>
    <property type="molecule type" value="Genomic_DNA"/>
</dbReference>
<protein>
    <submittedName>
        <fullName evidence="2">Uncharacterized protein</fullName>
    </submittedName>
</protein>
<organism evidence="2 3">
    <name type="scientific">Mortierella isabellina</name>
    <name type="common">Filamentous fungus</name>
    <name type="synonym">Umbelopsis isabellina</name>
    <dbReference type="NCBI Taxonomy" id="91625"/>
    <lineage>
        <taxon>Eukaryota</taxon>
        <taxon>Fungi</taxon>
        <taxon>Fungi incertae sedis</taxon>
        <taxon>Mucoromycota</taxon>
        <taxon>Mucoromycotina</taxon>
        <taxon>Umbelopsidomycetes</taxon>
        <taxon>Umbelopsidales</taxon>
        <taxon>Umbelopsidaceae</taxon>
        <taxon>Umbelopsis</taxon>
    </lineage>
</organism>
<evidence type="ECO:0000313" key="2">
    <source>
        <dbReference type="EMBL" id="KAG2180085.1"/>
    </source>
</evidence>
<feature type="region of interest" description="Disordered" evidence="1">
    <location>
        <begin position="1"/>
        <end position="32"/>
    </location>
</feature>
<evidence type="ECO:0000313" key="3">
    <source>
        <dbReference type="Proteomes" id="UP000654370"/>
    </source>
</evidence>
<reference evidence="2" key="1">
    <citation type="submission" date="2020-12" db="EMBL/GenBank/DDBJ databases">
        <title>Metabolic potential, ecology and presence of endohyphal bacteria is reflected in genomic diversity of Mucoromycotina.</title>
        <authorList>
            <person name="Muszewska A."/>
            <person name="Okrasinska A."/>
            <person name="Steczkiewicz K."/>
            <person name="Drgas O."/>
            <person name="Orlowska M."/>
            <person name="Perlinska-Lenart U."/>
            <person name="Aleksandrzak-Piekarczyk T."/>
            <person name="Szatraj K."/>
            <person name="Zielenkiewicz U."/>
            <person name="Pilsyk S."/>
            <person name="Malc E."/>
            <person name="Mieczkowski P."/>
            <person name="Kruszewska J.S."/>
            <person name="Biernat P."/>
            <person name="Pawlowska J."/>
        </authorList>
    </citation>
    <scope>NUCLEOTIDE SEQUENCE</scope>
    <source>
        <strain evidence="2">WA0000067209</strain>
    </source>
</reference>
<sequence length="75" mass="8389">MAESQASSFSEQPGSTQTQSHPQRRCQPEDSQYKYMLSMKSWTKAQLENLSADDSQSQSDKENSSTANVNTDHSD</sequence>
<comment type="caution">
    <text evidence="2">The sequence shown here is derived from an EMBL/GenBank/DDBJ whole genome shotgun (WGS) entry which is preliminary data.</text>
</comment>
<gene>
    <name evidence="2" type="ORF">INT43_003872</name>
</gene>
<keyword evidence="3" id="KW-1185">Reference proteome</keyword>